<feature type="transmembrane region" description="Helical" evidence="1">
    <location>
        <begin position="6"/>
        <end position="26"/>
    </location>
</feature>
<dbReference type="InterPro" id="IPR014198">
    <property type="entry name" value="Spore_III_AB"/>
</dbReference>
<dbReference type="RefSeq" id="WP_054669458.1">
    <property type="nucleotide sequence ID" value="NZ_BMOF01000021.1"/>
</dbReference>
<keyword evidence="3" id="KW-1185">Reference proteome</keyword>
<reference evidence="2" key="1">
    <citation type="journal article" date="2014" name="Int. J. Syst. Evol. Microbiol.">
        <title>Complete genome sequence of Corynebacterium casei LMG S-19264T (=DSM 44701T), isolated from a smear-ripened cheese.</title>
        <authorList>
            <consortium name="US DOE Joint Genome Institute (JGI-PGF)"/>
            <person name="Walter F."/>
            <person name="Albersmeier A."/>
            <person name="Kalinowski J."/>
            <person name="Ruckert C."/>
        </authorList>
    </citation>
    <scope>NUCLEOTIDE SEQUENCE</scope>
    <source>
        <strain evidence="2">JCM 14719</strain>
    </source>
</reference>
<sequence length="172" mass="19283">MLKLIGAAMVFGSCAAFGFLVARQLALRPRQLLQLEQMLRVLETEIVYRCTPLPLALRHLAERFRGPLAALFGQAAANLEEMDGADNRLCWERAVQQYRGALALKEGDWAILLELAASLGRSDRLHQQRHITAACAHLRAEEALAREDQRRYEKMAKSLGVLTGLLVVLLMY</sequence>
<dbReference type="PIRSF" id="PIRSF021435">
    <property type="entry name" value="SpoIIIAB"/>
    <property type="match status" value="1"/>
</dbReference>
<accession>A0A8J3BDU2</accession>
<proteinExistence type="predicted"/>
<gene>
    <name evidence="2" type="ORF">GCM10007043_12470</name>
</gene>
<dbReference type="AlphaFoldDB" id="A0A8J3BDU2"/>
<evidence type="ECO:0000256" key="1">
    <source>
        <dbReference type="SAM" id="Phobius"/>
    </source>
</evidence>
<organism evidence="2 3">
    <name type="scientific">Calditerricola satsumensis</name>
    <dbReference type="NCBI Taxonomy" id="373054"/>
    <lineage>
        <taxon>Bacteria</taxon>
        <taxon>Bacillati</taxon>
        <taxon>Bacillota</taxon>
        <taxon>Bacilli</taxon>
        <taxon>Bacillales</taxon>
        <taxon>Bacillaceae</taxon>
        <taxon>Calditerricola</taxon>
    </lineage>
</organism>
<dbReference type="EMBL" id="BMOF01000021">
    <property type="protein sequence ID" value="GGJ99896.1"/>
    <property type="molecule type" value="Genomic_DNA"/>
</dbReference>
<evidence type="ECO:0000313" key="2">
    <source>
        <dbReference type="EMBL" id="GGJ99896.1"/>
    </source>
</evidence>
<dbReference type="Pfam" id="PF09548">
    <property type="entry name" value="Spore_III_AB"/>
    <property type="match status" value="1"/>
</dbReference>
<reference evidence="2" key="2">
    <citation type="submission" date="2020-09" db="EMBL/GenBank/DDBJ databases">
        <authorList>
            <person name="Sun Q."/>
            <person name="Ohkuma M."/>
        </authorList>
    </citation>
    <scope>NUCLEOTIDE SEQUENCE</scope>
    <source>
        <strain evidence="2">JCM 14719</strain>
    </source>
</reference>
<protein>
    <submittedName>
        <fullName evidence="2">Stage III sporulation protein SpoAB</fullName>
    </submittedName>
</protein>
<evidence type="ECO:0000313" key="3">
    <source>
        <dbReference type="Proteomes" id="UP000637720"/>
    </source>
</evidence>
<comment type="caution">
    <text evidence="2">The sequence shown here is derived from an EMBL/GenBank/DDBJ whole genome shotgun (WGS) entry which is preliminary data.</text>
</comment>
<keyword evidence="1" id="KW-0472">Membrane</keyword>
<keyword evidence="1" id="KW-1133">Transmembrane helix</keyword>
<keyword evidence="1" id="KW-0812">Transmembrane</keyword>
<dbReference type="NCBIfam" id="TIGR02833">
    <property type="entry name" value="spore_III_AB"/>
    <property type="match status" value="1"/>
</dbReference>
<dbReference type="Proteomes" id="UP000637720">
    <property type="component" value="Unassembled WGS sequence"/>
</dbReference>
<name>A0A8J3BDU2_9BACI</name>